<evidence type="ECO:0000313" key="7">
    <source>
        <dbReference type="EMBL" id="KAF7426053.1"/>
    </source>
</evidence>
<dbReference type="Pfam" id="PF07687">
    <property type="entry name" value="M20_dimer"/>
    <property type="match status" value="1"/>
</dbReference>
<dbReference type="Gene3D" id="1.10.150.900">
    <property type="match status" value="1"/>
</dbReference>
<keyword evidence="8" id="KW-1185">Reference proteome</keyword>
<dbReference type="Proteomes" id="UP000623687">
    <property type="component" value="Unassembled WGS sequence"/>
</dbReference>
<dbReference type="InterPro" id="IPR047177">
    <property type="entry name" value="Pept_M20A"/>
</dbReference>
<dbReference type="CDD" id="cd05674">
    <property type="entry name" value="M20_yscS"/>
    <property type="match status" value="1"/>
</dbReference>
<dbReference type="GO" id="GO:0004180">
    <property type="term" value="F:carboxypeptidase activity"/>
    <property type="evidence" value="ECO:0007669"/>
    <property type="project" value="TreeGrafter"/>
</dbReference>
<dbReference type="VEuPathDB" id="FungiDB:PC9H_008418"/>
<gene>
    <name evidence="7" type="ORF">PC9H_008418</name>
</gene>
<dbReference type="Gene3D" id="3.30.70.360">
    <property type="match status" value="1"/>
</dbReference>
<dbReference type="OrthoDB" id="3064516at2759"/>
<reference evidence="7" key="1">
    <citation type="submission" date="2019-07" db="EMBL/GenBank/DDBJ databases">
        <authorList>
            <person name="Palmer J.M."/>
        </authorList>
    </citation>
    <scope>NUCLEOTIDE SEQUENCE</scope>
    <source>
        <strain evidence="7">PC9</strain>
    </source>
</reference>
<dbReference type="PROSITE" id="PS00758">
    <property type="entry name" value="ARGE_DAPE_CPG2_1"/>
    <property type="match status" value="1"/>
</dbReference>
<dbReference type="InterPro" id="IPR011650">
    <property type="entry name" value="Peptidase_M20_dimer"/>
</dbReference>
<keyword evidence="5" id="KW-0862">Zinc</keyword>
<dbReference type="GO" id="GO:0051603">
    <property type="term" value="P:proteolysis involved in protein catabolic process"/>
    <property type="evidence" value="ECO:0007669"/>
    <property type="project" value="TreeGrafter"/>
</dbReference>
<protein>
    <recommendedName>
        <fullName evidence="6">Peptidase M20 dimerisation domain-containing protein</fullName>
    </recommendedName>
</protein>
<dbReference type="InterPro" id="IPR002933">
    <property type="entry name" value="Peptidase_M20"/>
</dbReference>
<dbReference type="AlphaFoldDB" id="A0A8H6ZNR0"/>
<evidence type="ECO:0000256" key="2">
    <source>
        <dbReference type="ARBA" id="ARBA00022670"/>
    </source>
</evidence>
<dbReference type="PANTHER" id="PTHR45962:SF1">
    <property type="entry name" value="N-FATTY-ACYL-AMINO ACID SYNTHASE_HYDROLASE PM20D1"/>
    <property type="match status" value="1"/>
</dbReference>
<keyword evidence="4" id="KW-0378">Hydrolase</keyword>
<proteinExistence type="inferred from homology"/>
<dbReference type="PROSITE" id="PS00759">
    <property type="entry name" value="ARGE_DAPE_CPG2_2"/>
    <property type="match status" value="1"/>
</dbReference>
<dbReference type="InterPro" id="IPR036264">
    <property type="entry name" value="Bact_exopeptidase_dim_dom"/>
</dbReference>
<accession>A0A8H6ZNR0</accession>
<sequence length="513" mass="56548">MAGVNEDLWTDVGLVIRSDAYRLRAVEWLSQAVRIPTETFDDMGPVGSDNRWDVFGAFHDYLRAAFPLTHSNLELTTVNTYGIIFVWNGSNDTKKPLLLAGHQDVVPVDLATIDDWVYPPYSGYYDGQRIWGRGASDDKNGLISILASVETLLEASFEPTRTIVLAFGFDEESRGESAKKLGVELEKRHGKGAFLMIIDEGDGFEEKFGTIFAIPAVAEKGYLDVKIEVTTPGGHSSLPPEHTSIGILAGLLVELESKPHPMRLERRSPVFLTLQCFADHAEGLPASLRDSIKRASHSKEALLDLERQLAVDKTYGSLIGTTQSITMIDGGIKANALPEQAWALINHRISTESSVEETMAYDADTLRPLAQAFNLTYITFGGNTTEQRTGSSRTLRLSDAWGTALEPAPVTPIDRETSPYALLAGTIKATYNLHRDLTGDNIVVSPGILAGNTDTQSYWNLSEYIFRYNHQDSSNGDMTGLHTVNEYITVDGYMEMIQFFATLILNVDESTLP</sequence>
<evidence type="ECO:0000256" key="3">
    <source>
        <dbReference type="ARBA" id="ARBA00022723"/>
    </source>
</evidence>
<feature type="domain" description="Peptidase M20 dimerisation" evidence="6">
    <location>
        <begin position="217"/>
        <end position="361"/>
    </location>
</feature>
<comment type="caution">
    <text evidence="7">The sequence shown here is derived from an EMBL/GenBank/DDBJ whole genome shotgun (WGS) entry which is preliminary data.</text>
</comment>
<organism evidence="7 8">
    <name type="scientific">Pleurotus ostreatus</name>
    <name type="common">Oyster mushroom</name>
    <name type="synonym">White-rot fungus</name>
    <dbReference type="NCBI Taxonomy" id="5322"/>
    <lineage>
        <taxon>Eukaryota</taxon>
        <taxon>Fungi</taxon>
        <taxon>Dikarya</taxon>
        <taxon>Basidiomycota</taxon>
        <taxon>Agaricomycotina</taxon>
        <taxon>Agaricomycetes</taxon>
        <taxon>Agaricomycetidae</taxon>
        <taxon>Agaricales</taxon>
        <taxon>Pleurotineae</taxon>
        <taxon>Pleurotaceae</taxon>
        <taxon>Pleurotus</taxon>
    </lineage>
</organism>
<dbReference type="GeneID" id="59378236"/>
<comment type="similarity">
    <text evidence="1">Belongs to the peptidase M20A family.</text>
</comment>
<dbReference type="Gene3D" id="3.40.630.10">
    <property type="entry name" value="Zn peptidases"/>
    <property type="match status" value="1"/>
</dbReference>
<keyword evidence="2" id="KW-0645">Protease</keyword>
<dbReference type="GO" id="GO:0000328">
    <property type="term" value="C:fungal-type vacuole lumen"/>
    <property type="evidence" value="ECO:0007669"/>
    <property type="project" value="TreeGrafter"/>
</dbReference>
<dbReference type="SUPFAM" id="SSF53187">
    <property type="entry name" value="Zn-dependent exopeptidases"/>
    <property type="match status" value="1"/>
</dbReference>
<dbReference type="PANTHER" id="PTHR45962">
    <property type="entry name" value="N-FATTY-ACYL-AMINO ACID SYNTHASE/HYDROLASE PM20D1"/>
    <property type="match status" value="1"/>
</dbReference>
<evidence type="ECO:0000256" key="4">
    <source>
        <dbReference type="ARBA" id="ARBA00022801"/>
    </source>
</evidence>
<dbReference type="SUPFAM" id="SSF55031">
    <property type="entry name" value="Bacterial exopeptidase dimerisation domain"/>
    <property type="match status" value="1"/>
</dbReference>
<keyword evidence="3" id="KW-0479">Metal-binding</keyword>
<dbReference type="GO" id="GO:0046872">
    <property type="term" value="F:metal ion binding"/>
    <property type="evidence" value="ECO:0007669"/>
    <property type="project" value="UniProtKB-KW"/>
</dbReference>
<evidence type="ECO:0000256" key="5">
    <source>
        <dbReference type="ARBA" id="ARBA00022833"/>
    </source>
</evidence>
<evidence type="ECO:0000256" key="1">
    <source>
        <dbReference type="ARBA" id="ARBA00006247"/>
    </source>
</evidence>
<dbReference type="RefSeq" id="XP_036629357.1">
    <property type="nucleotide sequence ID" value="XM_036777929.1"/>
</dbReference>
<dbReference type="EMBL" id="JACETU010000006">
    <property type="protein sequence ID" value="KAF7426053.1"/>
    <property type="molecule type" value="Genomic_DNA"/>
</dbReference>
<evidence type="ECO:0000259" key="6">
    <source>
        <dbReference type="Pfam" id="PF07687"/>
    </source>
</evidence>
<evidence type="ECO:0000313" key="8">
    <source>
        <dbReference type="Proteomes" id="UP000623687"/>
    </source>
</evidence>
<name>A0A8H6ZNR0_PLEOS</name>
<dbReference type="Pfam" id="PF01546">
    <property type="entry name" value="Peptidase_M20"/>
    <property type="match status" value="1"/>
</dbReference>
<dbReference type="InterPro" id="IPR001261">
    <property type="entry name" value="ArgE/DapE_CS"/>
</dbReference>